<feature type="domain" description="Lysozyme inhibitor LprI-like N-terminal" evidence="2">
    <location>
        <begin position="30"/>
        <end position="119"/>
    </location>
</feature>
<dbReference type="Proteomes" id="UP000323924">
    <property type="component" value="Unassembled WGS sequence"/>
</dbReference>
<dbReference type="InterPro" id="IPR009739">
    <property type="entry name" value="LprI-like_N"/>
</dbReference>
<keyword evidence="1" id="KW-0732">Signal</keyword>
<dbReference type="Pfam" id="PF07007">
    <property type="entry name" value="LprI"/>
    <property type="match status" value="1"/>
</dbReference>
<reference evidence="3 4" key="1">
    <citation type="submission" date="2019-09" db="EMBL/GenBank/DDBJ databases">
        <authorList>
            <person name="Vacheron J."/>
            <person name="Dubost A."/>
            <person name="Prigent-Combaret C."/>
            <person name="Muller D."/>
        </authorList>
    </citation>
    <scope>NUCLEOTIDE SEQUENCE [LARGE SCALE GENOMIC DNA]</scope>
    <source>
        <strain evidence="3 4">JV497</strain>
    </source>
</reference>
<dbReference type="RefSeq" id="WP_007923698.1">
    <property type="nucleotide sequence ID" value="NZ_CATKQZ010000003.1"/>
</dbReference>
<dbReference type="PANTHER" id="PTHR39176">
    <property type="entry name" value="PERIPLASMIC PROTEIN-RELATED"/>
    <property type="match status" value="1"/>
</dbReference>
<evidence type="ECO:0000313" key="3">
    <source>
        <dbReference type="EMBL" id="KAA5835437.1"/>
    </source>
</evidence>
<comment type="caution">
    <text evidence="3">The sequence shown here is derived from an EMBL/GenBank/DDBJ whole genome shotgun (WGS) entry which is preliminary data.</text>
</comment>
<feature type="chain" id="PRO_5044308672" evidence="1">
    <location>
        <begin position="27"/>
        <end position="198"/>
    </location>
</feature>
<dbReference type="Gene3D" id="1.20.1270.180">
    <property type="match status" value="1"/>
</dbReference>
<evidence type="ECO:0000259" key="2">
    <source>
        <dbReference type="Pfam" id="PF07007"/>
    </source>
</evidence>
<dbReference type="EMBL" id="VWPC01000032">
    <property type="protein sequence ID" value="KAA5835437.1"/>
    <property type="molecule type" value="Genomic_DNA"/>
</dbReference>
<dbReference type="AlphaFoldDB" id="A0AB34BU05"/>
<organism evidence="3 4">
    <name type="scientific">Pseudomonas chlororaphis</name>
    <dbReference type="NCBI Taxonomy" id="587753"/>
    <lineage>
        <taxon>Bacteria</taxon>
        <taxon>Pseudomonadati</taxon>
        <taxon>Pseudomonadota</taxon>
        <taxon>Gammaproteobacteria</taxon>
        <taxon>Pseudomonadales</taxon>
        <taxon>Pseudomonadaceae</taxon>
        <taxon>Pseudomonas</taxon>
    </lineage>
</organism>
<evidence type="ECO:0000313" key="4">
    <source>
        <dbReference type="Proteomes" id="UP000323924"/>
    </source>
</evidence>
<feature type="signal peptide" evidence="1">
    <location>
        <begin position="1"/>
        <end position="26"/>
    </location>
</feature>
<name>A0AB34BU05_9PSED</name>
<accession>A0AB34BU05</accession>
<proteinExistence type="predicted"/>
<protein>
    <submittedName>
        <fullName evidence="3">DUF1311 domain-containing protein</fullName>
    </submittedName>
</protein>
<dbReference type="PANTHER" id="PTHR39176:SF1">
    <property type="entry name" value="PERIPLASMIC PROTEIN"/>
    <property type="match status" value="1"/>
</dbReference>
<sequence length="198" mass="22111">MQLLEITGKATAFLGCLMMFASPVMADTKCDANTTVNADIVRCSQASLSKIDKILNEQYKALSDELASDFKADLVSAQKSWIRLRDEQCNDEDEESSGQEAPIERLSCLNQFTSFRVNEIVYLRTGVIGDGFYKAVSIVNKKATSMDYAKAVAYVGGDMDFGSGWSEYAKKNCVMTQKIYGEATERCLSRMRFQMPIY</sequence>
<evidence type="ECO:0000256" key="1">
    <source>
        <dbReference type="SAM" id="SignalP"/>
    </source>
</evidence>
<gene>
    <name evidence="3" type="ORF">F2A38_29160</name>
</gene>